<reference evidence="2" key="1">
    <citation type="submission" date="2023-11" db="EMBL/GenBank/DDBJ databases">
        <authorList>
            <person name="De Vega J J."/>
            <person name="De Vega J J."/>
        </authorList>
    </citation>
    <scope>NUCLEOTIDE SEQUENCE</scope>
</reference>
<sequence length="152" mass="16121">MGGARECMGLKLTDYIHRASRMQTRARFTSRSTFCADRTPSKPIDRLSGTVSMTKTGRMGHGSRGVGRASGRSTARADGARSNVIDYDVSSMRLSSGNGEGLGFRSEGWSAGPQLDLVTTVTSACAIIALLIHLTRQPRPATNRCGVDGLGS</sequence>
<feature type="region of interest" description="Disordered" evidence="1">
    <location>
        <begin position="39"/>
        <end position="77"/>
    </location>
</feature>
<dbReference type="Proteomes" id="UP001295794">
    <property type="component" value="Unassembled WGS sequence"/>
</dbReference>
<feature type="compositionally biased region" description="Low complexity" evidence="1">
    <location>
        <begin position="66"/>
        <end position="77"/>
    </location>
</feature>
<dbReference type="EMBL" id="CAVNYO010000046">
    <property type="protein sequence ID" value="CAK5264046.1"/>
    <property type="molecule type" value="Genomic_DNA"/>
</dbReference>
<evidence type="ECO:0000256" key="1">
    <source>
        <dbReference type="SAM" id="MobiDB-lite"/>
    </source>
</evidence>
<evidence type="ECO:0000313" key="3">
    <source>
        <dbReference type="Proteomes" id="UP001295794"/>
    </source>
</evidence>
<dbReference type="AlphaFoldDB" id="A0AAD2GUY6"/>
<protein>
    <submittedName>
        <fullName evidence="2">Uncharacterized protein</fullName>
    </submittedName>
</protein>
<organism evidence="2 3">
    <name type="scientific">Mycena citricolor</name>
    <dbReference type="NCBI Taxonomy" id="2018698"/>
    <lineage>
        <taxon>Eukaryota</taxon>
        <taxon>Fungi</taxon>
        <taxon>Dikarya</taxon>
        <taxon>Basidiomycota</taxon>
        <taxon>Agaricomycotina</taxon>
        <taxon>Agaricomycetes</taxon>
        <taxon>Agaricomycetidae</taxon>
        <taxon>Agaricales</taxon>
        <taxon>Marasmiineae</taxon>
        <taxon>Mycenaceae</taxon>
        <taxon>Mycena</taxon>
    </lineage>
</organism>
<comment type="caution">
    <text evidence="2">The sequence shown here is derived from an EMBL/GenBank/DDBJ whole genome shotgun (WGS) entry which is preliminary data.</text>
</comment>
<keyword evidence="3" id="KW-1185">Reference proteome</keyword>
<evidence type="ECO:0000313" key="2">
    <source>
        <dbReference type="EMBL" id="CAK5264046.1"/>
    </source>
</evidence>
<name>A0AAD2GUY6_9AGAR</name>
<proteinExistence type="predicted"/>
<gene>
    <name evidence="2" type="ORF">MYCIT1_LOCUS3901</name>
</gene>
<accession>A0AAD2GUY6</accession>